<organism evidence="1 2">
    <name type="scientific">Streptomyces arboris</name>
    <dbReference type="NCBI Taxonomy" id="2600619"/>
    <lineage>
        <taxon>Bacteria</taxon>
        <taxon>Bacillati</taxon>
        <taxon>Actinomycetota</taxon>
        <taxon>Actinomycetes</taxon>
        <taxon>Kitasatosporales</taxon>
        <taxon>Streptomycetaceae</taxon>
        <taxon>Streptomyces</taxon>
    </lineage>
</organism>
<reference evidence="1 2" key="1">
    <citation type="submission" date="2019-09" db="EMBL/GenBank/DDBJ databases">
        <authorList>
            <person name="Liu P."/>
        </authorList>
    </citation>
    <scope>NUCLEOTIDE SEQUENCE [LARGE SCALE GENOMIC DNA]</scope>
    <source>
        <strain evidence="1 2">TRM68085</strain>
    </source>
</reference>
<name>A0A5N5EU95_9ACTN</name>
<dbReference type="InterPro" id="IPR028957">
    <property type="entry name" value="Imm50"/>
</dbReference>
<dbReference type="EMBL" id="VYUA01000001">
    <property type="protein sequence ID" value="KAB2594435.1"/>
    <property type="molecule type" value="Genomic_DNA"/>
</dbReference>
<sequence length="167" mass="18783">MTSHWADLAMHTRGLESLYSVIPPLRSVRLRSFHLDWRGPTVTTRIDLPSYPEHPPPAWSDLDHDTLQLHLQFLAVDDLAVHGRIPRTPVDINFSALADRRLFAQWSGDGLEFSFTCSDSLAIGHISSFRTTESASDDGARSFLQPLDARRFSSLPGTHESTFYGHL</sequence>
<evidence type="ECO:0000313" key="1">
    <source>
        <dbReference type="EMBL" id="KAB2594435.1"/>
    </source>
</evidence>
<dbReference type="RefSeq" id="WP_151508630.1">
    <property type="nucleotide sequence ID" value="NZ_VYUA01000001.1"/>
</dbReference>
<protein>
    <submittedName>
        <fullName evidence="1">Uncharacterized protein</fullName>
    </submittedName>
</protein>
<proteinExistence type="predicted"/>
<gene>
    <name evidence="1" type="ORF">F5983_01515</name>
</gene>
<evidence type="ECO:0000313" key="2">
    <source>
        <dbReference type="Proteomes" id="UP000326907"/>
    </source>
</evidence>
<dbReference type="Proteomes" id="UP000326907">
    <property type="component" value="Unassembled WGS sequence"/>
</dbReference>
<comment type="caution">
    <text evidence="1">The sequence shown here is derived from an EMBL/GenBank/DDBJ whole genome shotgun (WGS) entry which is preliminary data.</text>
</comment>
<accession>A0A5N5EU95</accession>
<keyword evidence="2" id="KW-1185">Reference proteome</keyword>
<dbReference type="AlphaFoldDB" id="A0A5N5EU95"/>
<dbReference type="Pfam" id="PF15594">
    <property type="entry name" value="Imm50"/>
    <property type="match status" value="1"/>
</dbReference>